<dbReference type="OrthoDB" id="3251881at2"/>
<dbReference type="EMBL" id="RIAR02000001">
    <property type="protein sequence ID" value="NSL89787.1"/>
    <property type="molecule type" value="Genomic_DNA"/>
</dbReference>
<reference evidence="1" key="1">
    <citation type="submission" date="2020-05" db="EMBL/GenBank/DDBJ databases">
        <title>Chitinophaga laudate sp. nov., isolated from a tropical peat swamp.</title>
        <authorList>
            <person name="Goh C.B.S."/>
            <person name="Lee M.S."/>
            <person name="Parimannan S."/>
            <person name="Pasbakhsh P."/>
            <person name="Yule C.M."/>
            <person name="Rajandas H."/>
            <person name="Loke S."/>
            <person name="Croft L."/>
            <person name="Tan J.B.L."/>
        </authorList>
    </citation>
    <scope>NUCLEOTIDE SEQUENCE</scope>
    <source>
        <strain evidence="1">Mgbs1</strain>
    </source>
</reference>
<comment type="caution">
    <text evidence="1">The sequence shown here is derived from an EMBL/GenBank/DDBJ whole genome shotgun (WGS) entry which is preliminary data.</text>
</comment>
<protein>
    <submittedName>
        <fullName evidence="1">Uncharacterized protein</fullName>
    </submittedName>
</protein>
<sequence length="330" mass="38237">MSKYLSGKKVLFIAPIFHNYHTSIISKLEDAGAEVVFCPERKYGAAFKFINNFYPQKLKRYQARHYEEILEKSAGISIDYLLVVRGFMMPATFMAQFRAQHPGAKAIMYQWDSNKTNPFIHLIPSFDRCFSFDFEDCENAAQLEYVPLFYTDDVKLAAARPKETLVYDFFFMGWYFPERYAAVINFRKYAESRGWKLKAFLYIPFTTYVKERLKGIKPDRSIVSFRQMSRQEYLSTLCTSRVMVDVSNPNQTGLAMRIIEAFACGVKVLTNNRRLMNDKIYVTSNVCFFDDKSPVIEDETFLSTPVTRAAAVLSIDEWLSKMFAAVNNAN</sequence>
<dbReference type="Proteomes" id="UP000281028">
    <property type="component" value="Unassembled WGS sequence"/>
</dbReference>
<accession>A0A433WDL4</accession>
<name>A0A433WDL4_9BACT</name>
<dbReference type="AlphaFoldDB" id="A0A433WDL4"/>
<proteinExistence type="predicted"/>
<keyword evidence="2" id="KW-1185">Reference proteome</keyword>
<evidence type="ECO:0000313" key="2">
    <source>
        <dbReference type="Proteomes" id="UP000281028"/>
    </source>
</evidence>
<organism evidence="1 2">
    <name type="scientific">Chitinophaga solisilvae</name>
    <dbReference type="NCBI Taxonomy" id="1233460"/>
    <lineage>
        <taxon>Bacteria</taxon>
        <taxon>Pseudomonadati</taxon>
        <taxon>Bacteroidota</taxon>
        <taxon>Chitinophagia</taxon>
        <taxon>Chitinophagales</taxon>
        <taxon>Chitinophagaceae</taxon>
        <taxon>Chitinophaga</taxon>
    </lineage>
</organism>
<gene>
    <name evidence="1" type="ORF">ECE50_023290</name>
</gene>
<evidence type="ECO:0000313" key="1">
    <source>
        <dbReference type="EMBL" id="NSL89787.1"/>
    </source>
</evidence>